<dbReference type="SUPFAM" id="SSF48537">
    <property type="entry name" value="Phospholipase C/P1 nuclease"/>
    <property type="match status" value="1"/>
</dbReference>
<dbReference type="Proteomes" id="UP000006334">
    <property type="component" value="Unassembled WGS sequence"/>
</dbReference>
<keyword evidence="9" id="KW-1185">Reference proteome</keyword>
<evidence type="ECO:0000256" key="5">
    <source>
        <dbReference type="ARBA" id="ARBA00023157"/>
    </source>
</evidence>
<keyword evidence="7" id="KW-0732">Signal</keyword>
<dbReference type="EMBL" id="BAEN01000058">
    <property type="protein sequence ID" value="GAC15526.1"/>
    <property type="molecule type" value="Genomic_DNA"/>
</dbReference>
<feature type="chain" id="PRO_5003896925" description="S1/P1 Nuclease" evidence="7">
    <location>
        <begin position="29"/>
        <end position="265"/>
    </location>
</feature>
<evidence type="ECO:0000313" key="8">
    <source>
        <dbReference type="EMBL" id="GAC15526.1"/>
    </source>
</evidence>
<dbReference type="GO" id="GO:0006308">
    <property type="term" value="P:DNA catabolic process"/>
    <property type="evidence" value="ECO:0007669"/>
    <property type="project" value="InterPro"/>
</dbReference>
<organism evidence="8 9">
    <name type="scientific">Aliiglaciecola lipolytica E3</name>
    <dbReference type="NCBI Taxonomy" id="1127673"/>
    <lineage>
        <taxon>Bacteria</taxon>
        <taxon>Pseudomonadati</taxon>
        <taxon>Pseudomonadota</taxon>
        <taxon>Gammaproteobacteria</taxon>
        <taxon>Alteromonadales</taxon>
        <taxon>Alteromonadaceae</taxon>
        <taxon>Aliiglaciecola</taxon>
    </lineage>
</organism>
<dbReference type="CDD" id="cd11010">
    <property type="entry name" value="S1-P1_nuclease"/>
    <property type="match status" value="1"/>
</dbReference>
<accession>K6XV28</accession>
<dbReference type="InterPro" id="IPR008947">
    <property type="entry name" value="PLipase_C/P1_nuclease_dom_sf"/>
</dbReference>
<keyword evidence="4" id="KW-0378">Hydrolase</keyword>
<dbReference type="GO" id="GO:0016788">
    <property type="term" value="F:hydrolase activity, acting on ester bonds"/>
    <property type="evidence" value="ECO:0007669"/>
    <property type="project" value="InterPro"/>
</dbReference>
<dbReference type="GO" id="GO:0046872">
    <property type="term" value="F:metal ion binding"/>
    <property type="evidence" value="ECO:0007669"/>
    <property type="project" value="UniProtKB-KW"/>
</dbReference>
<dbReference type="GO" id="GO:0004519">
    <property type="term" value="F:endonuclease activity"/>
    <property type="evidence" value="ECO:0007669"/>
    <property type="project" value="UniProtKB-KW"/>
</dbReference>
<name>K6XV28_9ALTE</name>
<dbReference type="eggNOG" id="ENOG502Z82C">
    <property type="taxonomic scope" value="Bacteria"/>
</dbReference>
<keyword evidence="1" id="KW-0540">Nuclease</keyword>
<dbReference type="PANTHER" id="PTHR33146:SF26">
    <property type="entry name" value="ENDONUCLEASE 4"/>
    <property type="match status" value="1"/>
</dbReference>
<evidence type="ECO:0000256" key="2">
    <source>
        <dbReference type="ARBA" id="ARBA00022723"/>
    </source>
</evidence>
<dbReference type="Gene3D" id="1.10.575.10">
    <property type="entry name" value="P1 Nuclease"/>
    <property type="match status" value="1"/>
</dbReference>
<evidence type="ECO:0008006" key="10">
    <source>
        <dbReference type="Google" id="ProtNLM"/>
    </source>
</evidence>
<keyword evidence="5" id="KW-1015">Disulfide bond</keyword>
<keyword evidence="6" id="KW-0325">Glycoprotein</keyword>
<gene>
    <name evidence="8" type="ORF">GLIP_2905</name>
</gene>
<evidence type="ECO:0000256" key="6">
    <source>
        <dbReference type="ARBA" id="ARBA00023180"/>
    </source>
</evidence>
<keyword evidence="2" id="KW-0479">Metal-binding</keyword>
<dbReference type="STRING" id="1127673.GLIP_2905"/>
<evidence type="ECO:0000256" key="4">
    <source>
        <dbReference type="ARBA" id="ARBA00022801"/>
    </source>
</evidence>
<dbReference type="RefSeq" id="WP_008845331.1">
    <property type="nucleotide sequence ID" value="NZ_BAEN01000058.1"/>
</dbReference>
<evidence type="ECO:0000313" key="9">
    <source>
        <dbReference type="Proteomes" id="UP000006334"/>
    </source>
</evidence>
<feature type="signal peptide" evidence="7">
    <location>
        <begin position="1"/>
        <end position="28"/>
    </location>
</feature>
<dbReference type="OrthoDB" id="267579at2"/>
<evidence type="ECO:0000256" key="1">
    <source>
        <dbReference type="ARBA" id="ARBA00022722"/>
    </source>
</evidence>
<dbReference type="Pfam" id="PF02265">
    <property type="entry name" value="S1-P1_nuclease"/>
    <property type="match status" value="1"/>
</dbReference>
<reference evidence="8 9" key="1">
    <citation type="journal article" date="2017" name="Antonie Van Leeuwenhoek">
        <title>Rhizobium rhizosphaerae sp. nov., a novel species isolated from rice rhizosphere.</title>
        <authorList>
            <person name="Zhao J.J."/>
            <person name="Zhang J."/>
            <person name="Zhang R.J."/>
            <person name="Zhang C.W."/>
            <person name="Yin H.Q."/>
            <person name="Zhang X.X."/>
        </authorList>
    </citation>
    <scope>NUCLEOTIDE SEQUENCE [LARGE SCALE GENOMIC DNA]</scope>
    <source>
        <strain evidence="8 9">E3</strain>
    </source>
</reference>
<comment type="caution">
    <text evidence="8">The sequence shown here is derived from an EMBL/GenBank/DDBJ whole genome shotgun (WGS) entry which is preliminary data.</text>
</comment>
<evidence type="ECO:0000256" key="7">
    <source>
        <dbReference type="SAM" id="SignalP"/>
    </source>
</evidence>
<evidence type="ECO:0000256" key="3">
    <source>
        <dbReference type="ARBA" id="ARBA00022759"/>
    </source>
</evidence>
<dbReference type="PANTHER" id="PTHR33146">
    <property type="entry name" value="ENDONUCLEASE 4"/>
    <property type="match status" value="1"/>
</dbReference>
<dbReference type="GO" id="GO:0003676">
    <property type="term" value="F:nucleic acid binding"/>
    <property type="evidence" value="ECO:0007669"/>
    <property type="project" value="InterPro"/>
</dbReference>
<dbReference type="AlphaFoldDB" id="K6XV28"/>
<protein>
    <recommendedName>
        <fullName evidence="10">S1/P1 Nuclease</fullName>
    </recommendedName>
</protein>
<keyword evidence="3" id="KW-0255">Endonuclease</keyword>
<dbReference type="InterPro" id="IPR003154">
    <property type="entry name" value="S1/P1nuclease"/>
</dbReference>
<sequence length="265" mass="30379">MLHKLKLSTLFKIALPLVCLLQATHAYAWGQIGHRVSGEIAELYLSAETKAKIDAIFPNSSLAEISTFADEMRSDPSEFWQKTSSPWHYVTVKHGTDYHAEQHAPDVGDAYTALLSFSATLKNEEASIQEKQLALHFIVHIIGDLHQPLHNGDGTDRGGNDVKLEFFWQDSNLHRVWDSGIIDNQKLSYSEWTDWLSRKITPDMAKTWRTTDPKVWIKESIELRKTIYPQEDKLSWSYQHQHLPEIKLRLQMAGVRIAAYLDSIL</sequence>
<proteinExistence type="predicted"/>